<dbReference type="NCBIfam" id="TIGR00848">
    <property type="entry name" value="fruA"/>
    <property type="match status" value="1"/>
</dbReference>
<dbReference type="PANTHER" id="PTHR47738">
    <property type="entry name" value="PTS SYSTEM FRUCTOSE-LIKE EIIA COMPONENT-RELATED"/>
    <property type="match status" value="1"/>
</dbReference>
<protein>
    <submittedName>
        <fullName evidence="7">Heat-responsive suppressor HrsA</fullName>
    </submittedName>
</protein>
<evidence type="ECO:0000313" key="7">
    <source>
        <dbReference type="EMBL" id="OBR96546.1"/>
    </source>
</evidence>
<dbReference type="Proteomes" id="UP000093954">
    <property type="component" value="Unassembled WGS sequence"/>
</dbReference>
<dbReference type="InterPro" id="IPR051541">
    <property type="entry name" value="PTS_SugarTrans_NitroReg"/>
</dbReference>
<organism evidence="7 8">
    <name type="scientific">Clostridium ragsdalei P11</name>
    <dbReference type="NCBI Taxonomy" id="1353534"/>
    <lineage>
        <taxon>Bacteria</taxon>
        <taxon>Bacillati</taxon>
        <taxon>Bacillota</taxon>
        <taxon>Clostridia</taxon>
        <taxon>Eubacteriales</taxon>
        <taxon>Clostridiaceae</taxon>
        <taxon>Clostridium</taxon>
    </lineage>
</organism>
<accession>A0A1A6B2H4</accession>
<keyword evidence="8" id="KW-1185">Reference proteome</keyword>
<evidence type="ECO:0000256" key="3">
    <source>
        <dbReference type="ARBA" id="ARBA00022597"/>
    </source>
</evidence>
<dbReference type="AlphaFoldDB" id="A0A1A6B2H4"/>
<evidence type="ECO:0000256" key="4">
    <source>
        <dbReference type="ARBA" id="ARBA00022679"/>
    </source>
</evidence>
<dbReference type="SUPFAM" id="SSF55804">
    <property type="entry name" value="Phoshotransferase/anion transport protein"/>
    <property type="match status" value="1"/>
</dbReference>
<dbReference type="GO" id="GO:0009401">
    <property type="term" value="P:phosphoenolpyruvate-dependent sugar phosphotransferase system"/>
    <property type="evidence" value="ECO:0007669"/>
    <property type="project" value="UniProtKB-KW"/>
</dbReference>
<evidence type="ECO:0000256" key="2">
    <source>
        <dbReference type="ARBA" id="ARBA00022553"/>
    </source>
</evidence>
<proteinExistence type="predicted"/>
<sequence>MNDIINKDLVVLDLEASSKEEVIRKLSKLIEKQDKLIDFDGYVKQVFKREEDFPTSIGFDVAIPHGKSDSVKSAAVAFARLKKEVKWSEEESVKYVFLIAVPEKEAGDRHLQILAQLSRKIMREEFRTKLREASNIEEILEALDS</sequence>
<comment type="caution">
    <text evidence="7">The sequence shown here is derived from an EMBL/GenBank/DDBJ whole genome shotgun (WGS) entry which is preliminary data.</text>
</comment>
<feature type="domain" description="PTS EIIA type-2" evidence="6">
    <location>
        <begin position="3"/>
        <end position="145"/>
    </location>
</feature>
<gene>
    <name evidence="7" type="primary">hrsA</name>
    <name evidence="7" type="ORF">CLRAG_04160</name>
</gene>
<dbReference type="PATRIC" id="fig|1353534.3.peg.429"/>
<dbReference type="EMBL" id="LROS01000004">
    <property type="protein sequence ID" value="OBR96546.1"/>
    <property type="molecule type" value="Genomic_DNA"/>
</dbReference>
<dbReference type="PANTHER" id="PTHR47738:SF2">
    <property type="entry name" value="PTS SYSTEM FRUCTOSE-LIKE EIIA COMPONENT"/>
    <property type="match status" value="1"/>
</dbReference>
<keyword evidence="1" id="KW-0813">Transport</keyword>
<dbReference type="GO" id="GO:0016020">
    <property type="term" value="C:membrane"/>
    <property type="evidence" value="ECO:0007669"/>
    <property type="project" value="InterPro"/>
</dbReference>
<dbReference type="InterPro" id="IPR004715">
    <property type="entry name" value="PTS_IIA_fruc"/>
</dbReference>
<evidence type="ECO:0000256" key="1">
    <source>
        <dbReference type="ARBA" id="ARBA00022448"/>
    </source>
</evidence>
<dbReference type="CDD" id="cd00211">
    <property type="entry name" value="PTS_IIA_fru"/>
    <property type="match status" value="1"/>
</dbReference>
<evidence type="ECO:0000259" key="6">
    <source>
        <dbReference type="PROSITE" id="PS51094"/>
    </source>
</evidence>
<keyword evidence="3" id="KW-0762">Sugar transport</keyword>
<evidence type="ECO:0000313" key="8">
    <source>
        <dbReference type="Proteomes" id="UP000093954"/>
    </source>
</evidence>
<keyword evidence="5" id="KW-0598">Phosphotransferase system</keyword>
<dbReference type="Pfam" id="PF00359">
    <property type="entry name" value="PTS_EIIA_2"/>
    <property type="match status" value="1"/>
</dbReference>
<name>A0A1A6B2H4_9CLOT</name>
<dbReference type="InterPro" id="IPR002178">
    <property type="entry name" value="PTS_EIIA_type-2_dom"/>
</dbReference>
<dbReference type="Gene3D" id="3.40.930.10">
    <property type="entry name" value="Mannitol-specific EII, Chain A"/>
    <property type="match status" value="1"/>
</dbReference>
<evidence type="ECO:0000256" key="5">
    <source>
        <dbReference type="ARBA" id="ARBA00022683"/>
    </source>
</evidence>
<dbReference type="PROSITE" id="PS51094">
    <property type="entry name" value="PTS_EIIA_TYPE_2"/>
    <property type="match status" value="1"/>
</dbReference>
<dbReference type="InterPro" id="IPR016152">
    <property type="entry name" value="PTrfase/Anion_transptr"/>
</dbReference>
<dbReference type="GO" id="GO:0008982">
    <property type="term" value="F:protein-N(PI)-phosphohistidine-sugar phosphotransferase activity"/>
    <property type="evidence" value="ECO:0007669"/>
    <property type="project" value="InterPro"/>
</dbReference>
<dbReference type="PROSITE" id="PS00372">
    <property type="entry name" value="PTS_EIIA_TYPE_2_HIS"/>
    <property type="match status" value="1"/>
</dbReference>
<reference evidence="7 8" key="1">
    <citation type="journal article" date="2012" name="Front. Microbiol.">
        <title>Draft Genome Sequence of the Virulent Strain 01-B526 of the Fish Pathogen Aeromonas salmonicida.</title>
        <authorList>
            <person name="Charette S.J."/>
            <person name="Brochu F."/>
            <person name="Boyle B."/>
            <person name="Filion G."/>
            <person name="Tanaka K.H."/>
            <person name="Derome N."/>
        </authorList>
    </citation>
    <scope>NUCLEOTIDE SEQUENCE [LARGE SCALE GENOMIC DNA]</scope>
    <source>
        <strain evidence="7 8">P11</strain>
    </source>
</reference>
<dbReference type="RefSeq" id="WP_065076847.1">
    <property type="nucleotide sequence ID" value="NZ_LROS01000004.1"/>
</dbReference>
<keyword evidence="2" id="KW-0597">Phosphoprotein</keyword>
<keyword evidence="4" id="KW-0808">Transferase</keyword>